<dbReference type="AlphaFoldDB" id="K6YSC4"/>
<protein>
    <submittedName>
        <fullName evidence="3">Osmoprotectant transport system substrate-binding protein</fullName>
    </submittedName>
</protein>
<organism evidence="3 4">
    <name type="scientific">Aliiglaciecola lipolytica E3</name>
    <dbReference type="NCBI Taxonomy" id="1127673"/>
    <lineage>
        <taxon>Bacteria</taxon>
        <taxon>Pseudomonadati</taxon>
        <taxon>Pseudomonadota</taxon>
        <taxon>Gammaproteobacteria</taxon>
        <taxon>Alteromonadales</taxon>
        <taxon>Alteromonadaceae</taxon>
        <taxon>Aliiglaciecola</taxon>
    </lineage>
</organism>
<evidence type="ECO:0000313" key="3">
    <source>
        <dbReference type="EMBL" id="GAC14205.1"/>
    </source>
</evidence>
<feature type="transmembrane region" description="Helical" evidence="1">
    <location>
        <begin position="16"/>
        <end position="36"/>
    </location>
</feature>
<feature type="transmembrane region" description="Helical" evidence="1">
    <location>
        <begin position="48"/>
        <end position="68"/>
    </location>
</feature>
<feature type="domain" description="ABC-type glycine betaine transport system substrate-binding" evidence="2">
    <location>
        <begin position="130"/>
        <end position="390"/>
    </location>
</feature>
<dbReference type="GO" id="GO:0022857">
    <property type="term" value="F:transmembrane transporter activity"/>
    <property type="evidence" value="ECO:0007669"/>
    <property type="project" value="InterPro"/>
</dbReference>
<evidence type="ECO:0000256" key="1">
    <source>
        <dbReference type="SAM" id="Phobius"/>
    </source>
</evidence>
<dbReference type="EMBL" id="BAEN01000035">
    <property type="protein sequence ID" value="GAC14205.1"/>
    <property type="molecule type" value="Genomic_DNA"/>
</dbReference>
<dbReference type="InterPro" id="IPR007210">
    <property type="entry name" value="ABC_Gly_betaine_transp_sub-bd"/>
</dbReference>
<dbReference type="eggNOG" id="COG1732">
    <property type="taxonomic scope" value="Bacteria"/>
</dbReference>
<reference evidence="3 4" key="1">
    <citation type="journal article" date="2017" name="Antonie Van Leeuwenhoek">
        <title>Rhizobium rhizosphaerae sp. nov., a novel species isolated from rice rhizosphere.</title>
        <authorList>
            <person name="Zhao J.J."/>
            <person name="Zhang J."/>
            <person name="Zhang R.J."/>
            <person name="Zhang C.W."/>
            <person name="Yin H.Q."/>
            <person name="Zhang X.X."/>
        </authorList>
    </citation>
    <scope>NUCLEOTIDE SEQUENCE [LARGE SCALE GENOMIC DNA]</scope>
    <source>
        <strain evidence="3 4">E3</strain>
    </source>
</reference>
<dbReference type="OrthoDB" id="9781705at2"/>
<name>K6YSC4_9ALTE</name>
<dbReference type="STRING" id="1127673.GLIP_1571"/>
<dbReference type="RefSeq" id="WP_008844021.1">
    <property type="nucleotide sequence ID" value="NZ_BAEN01000035.1"/>
</dbReference>
<dbReference type="Proteomes" id="UP000006334">
    <property type="component" value="Unassembled WGS sequence"/>
</dbReference>
<keyword evidence="1" id="KW-0812">Transmembrane</keyword>
<dbReference type="SUPFAM" id="SSF53850">
    <property type="entry name" value="Periplasmic binding protein-like II"/>
    <property type="match status" value="1"/>
</dbReference>
<accession>K6YSC4</accession>
<proteinExistence type="predicted"/>
<dbReference type="Gene3D" id="3.40.190.10">
    <property type="entry name" value="Periplasmic binding protein-like II"/>
    <property type="match status" value="1"/>
</dbReference>
<keyword evidence="1" id="KW-1133">Transmembrane helix</keyword>
<keyword evidence="1" id="KW-0472">Membrane</keyword>
<dbReference type="GO" id="GO:0043190">
    <property type="term" value="C:ATP-binding cassette (ABC) transporter complex"/>
    <property type="evidence" value="ECO:0007669"/>
    <property type="project" value="InterPro"/>
</dbReference>
<keyword evidence="4" id="KW-1185">Reference proteome</keyword>
<comment type="caution">
    <text evidence="3">The sequence shown here is derived from an EMBL/GenBank/DDBJ whole genome shotgun (WGS) entry which is preliminary data.</text>
</comment>
<gene>
    <name evidence="3" type="ORF">GLIP_1571</name>
</gene>
<dbReference type="Pfam" id="PF04069">
    <property type="entry name" value="OpuAC"/>
    <property type="match status" value="1"/>
</dbReference>
<dbReference type="Gene3D" id="3.40.190.120">
    <property type="entry name" value="Osmoprotection protein (prox), domain 2"/>
    <property type="match status" value="1"/>
</dbReference>
<evidence type="ECO:0000313" key="4">
    <source>
        <dbReference type="Proteomes" id="UP000006334"/>
    </source>
</evidence>
<sequence length="412" mass="47050">MKHKKNHSMLSKSAPYLLTIYCIAVLLFFLAELKLFGLDEYLRATNQVLILFALLIMPFVIINMPSFIQSLTLKVSDKEFHVQLNELESNFTQTIGRVQQQVSTSEQSFWPILAGVDILAEKRLEGANPRIIIGAKNDPSQLFFTQLLALAITHENAHIVCDIRYPNGDSMHNFAELKYRWLDIYMDYTGTCIQYFNIHHKTTKNEIKSHATLTDELNQYGQELGIKWLPSLGCSEDYCLVMTPEFAESEEITSINDLKTKGGKLTFSADPEFMNRKDCLLGLLEYGVKFKSVLPCSVTDRYSAKESGEAEVFVGYESDPQVFNGEVTRLNDSEQFFPRYLAQPLVSDTVLRKIPGLEERLLLLKDCMQTNDLNEIVSRISYSNNDPQRAKAEAQRIFNNALEKHKLKESVK</sequence>
<evidence type="ECO:0000259" key="2">
    <source>
        <dbReference type="Pfam" id="PF04069"/>
    </source>
</evidence>